<feature type="compositionally biased region" description="Polar residues" evidence="1">
    <location>
        <begin position="17"/>
        <end position="26"/>
    </location>
</feature>
<feature type="compositionally biased region" description="Basic and acidic residues" evidence="1">
    <location>
        <begin position="33"/>
        <end position="48"/>
    </location>
</feature>
<proteinExistence type="predicted"/>
<feature type="compositionally biased region" description="Basic and acidic residues" evidence="1">
    <location>
        <begin position="78"/>
        <end position="87"/>
    </location>
</feature>
<feature type="non-terminal residue" evidence="2">
    <location>
        <position position="94"/>
    </location>
</feature>
<protein>
    <submittedName>
        <fullName evidence="2">Uncharacterized protein</fullName>
    </submittedName>
</protein>
<organism evidence="2 3">
    <name type="scientific">Oculimacula yallundae</name>
    <dbReference type="NCBI Taxonomy" id="86028"/>
    <lineage>
        <taxon>Eukaryota</taxon>
        <taxon>Fungi</taxon>
        <taxon>Dikarya</taxon>
        <taxon>Ascomycota</taxon>
        <taxon>Pezizomycotina</taxon>
        <taxon>Leotiomycetes</taxon>
        <taxon>Helotiales</taxon>
        <taxon>Ploettnerulaceae</taxon>
        <taxon>Oculimacula</taxon>
    </lineage>
</organism>
<evidence type="ECO:0000313" key="2">
    <source>
        <dbReference type="EMBL" id="KAL2068138.1"/>
    </source>
</evidence>
<dbReference type="Proteomes" id="UP001595075">
    <property type="component" value="Unassembled WGS sequence"/>
</dbReference>
<accession>A0ABR4CG74</accession>
<dbReference type="EMBL" id="JAZHXI010000009">
    <property type="protein sequence ID" value="KAL2068138.1"/>
    <property type="molecule type" value="Genomic_DNA"/>
</dbReference>
<feature type="region of interest" description="Disordered" evidence="1">
    <location>
        <begin position="17"/>
        <end position="94"/>
    </location>
</feature>
<gene>
    <name evidence="2" type="ORF">VTL71DRAFT_16236</name>
</gene>
<name>A0ABR4CG74_9HELO</name>
<keyword evidence="3" id="KW-1185">Reference proteome</keyword>
<evidence type="ECO:0000256" key="1">
    <source>
        <dbReference type="SAM" id="MobiDB-lite"/>
    </source>
</evidence>
<evidence type="ECO:0000313" key="3">
    <source>
        <dbReference type="Proteomes" id="UP001595075"/>
    </source>
</evidence>
<comment type="caution">
    <text evidence="2">The sequence shown here is derived from an EMBL/GenBank/DDBJ whole genome shotgun (WGS) entry which is preliminary data.</text>
</comment>
<sequence>MMTRPDFIPAHRCSVYPSRNLTQQGPPSARCPVEIDERQNSRIPDSLKRGGQSTTRKSAKCALPQISETESFRISPLDLRRGEEKDGPTTTAPP</sequence>
<reference evidence="2 3" key="1">
    <citation type="journal article" date="2024" name="Commun. Biol.">
        <title>Comparative genomic analysis of thermophilic fungi reveals convergent evolutionary adaptations and gene losses.</title>
        <authorList>
            <person name="Steindorff A.S."/>
            <person name="Aguilar-Pontes M.V."/>
            <person name="Robinson A.J."/>
            <person name="Andreopoulos B."/>
            <person name="LaButti K."/>
            <person name="Kuo A."/>
            <person name="Mondo S."/>
            <person name="Riley R."/>
            <person name="Otillar R."/>
            <person name="Haridas S."/>
            <person name="Lipzen A."/>
            <person name="Grimwood J."/>
            <person name="Schmutz J."/>
            <person name="Clum A."/>
            <person name="Reid I.D."/>
            <person name="Moisan M.C."/>
            <person name="Butler G."/>
            <person name="Nguyen T.T.M."/>
            <person name="Dewar K."/>
            <person name="Conant G."/>
            <person name="Drula E."/>
            <person name="Henrissat B."/>
            <person name="Hansel C."/>
            <person name="Singer S."/>
            <person name="Hutchinson M.I."/>
            <person name="de Vries R.P."/>
            <person name="Natvig D.O."/>
            <person name="Powell A.J."/>
            <person name="Tsang A."/>
            <person name="Grigoriev I.V."/>
        </authorList>
    </citation>
    <scope>NUCLEOTIDE SEQUENCE [LARGE SCALE GENOMIC DNA]</scope>
    <source>
        <strain evidence="2 3">CBS 494.80</strain>
    </source>
</reference>